<name>A0A1F6B0E2_9BACT</name>
<comment type="caution">
    <text evidence="1">The sequence shown here is derived from an EMBL/GenBank/DDBJ whole genome shotgun (WGS) entry which is preliminary data.</text>
</comment>
<reference evidence="1 2" key="1">
    <citation type="journal article" date="2016" name="Nat. Commun.">
        <title>Thousands of microbial genomes shed light on interconnected biogeochemical processes in an aquifer system.</title>
        <authorList>
            <person name="Anantharaman K."/>
            <person name="Brown C.T."/>
            <person name="Hug L.A."/>
            <person name="Sharon I."/>
            <person name="Castelle C.J."/>
            <person name="Probst A.J."/>
            <person name="Thomas B.C."/>
            <person name="Singh A."/>
            <person name="Wilkins M.J."/>
            <person name="Karaoz U."/>
            <person name="Brodie E.L."/>
            <person name="Williams K.H."/>
            <person name="Hubbard S.S."/>
            <person name="Banfield J.F."/>
        </authorList>
    </citation>
    <scope>NUCLEOTIDE SEQUENCE [LARGE SCALE GENOMIC DNA]</scope>
</reference>
<protein>
    <submittedName>
        <fullName evidence="1">Uncharacterized protein</fullName>
    </submittedName>
</protein>
<dbReference type="AlphaFoldDB" id="A0A1F6B0E2"/>
<evidence type="ECO:0000313" key="1">
    <source>
        <dbReference type="EMBL" id="OGG30263.1"/>
    </source>
</evidence>
<evidence type="ECO:0000313" key="2">
    <source>
        <dbReference type="Proteomes" id="UP000176450"/>
    </source>
</evidence>
<dbReference type="Proteomes" id="UP000176450">
    <property type="component" value="Unassembled WGS sequence"/>
</dbReference>
<proteinExistence type="predicted"/>
<sequence length="96" mass="11149">MADALDMLNGAFVTNNERGKKFLKATPEERQKIIQELQNEKEMQGPDDTGKKKYPLLEMLTEGQLQFLLAVQAETVQDFARQLEEWQSQHRGLERK</sequence>
<accession>A0A1F6B0E2</accession>
<gene>
    <name evidence="1" type="ORF">A3A63_01875</name>
</gene>
<organism evidence="1 2">
    <name type="scientific">Candidatus Gottesmanbacteria bacterium RIFCSPLOWO2_01_FULL_46_9</name>
    <dbReference type="NCBI Taxonomy" id="1798394"/>
    <lineage>
        <taxon>Bacteria</taxon>
        <taxon>Candidatus Gottesmaniibacteriota</taxon>
    </lineage>
</organism>
<dbReference type="EMBL" id="MFJX01000044">
    <property type="protein sequence ID" value="OGG30263.1"/>
    <property type="molecule type" value="Genomic_DNA"/>
</dbReference>